<feature type="transmembrane region" description="Helical" evidence="10">
    <location>
        <begin position="108"/>
        <end position="125"/>
    </location>
</feature>
<evidence type="ECO:0000256" key="10">
    <source>
        <dbReference type="SAM" id="Phobius"/>
    </source>
</evidence>
<dbReference type="AlphaFoldDB" id="A0A0B4S1Z8"/>
<comment type="similarity">
    <text evidence="2 9">Belongs to the membrane-bound acyltransferase family.</text>
</comment>
<dbReference type="PANTHER" id="PTHR13285">
    <property type="entry name" value="ACYLTRANSFERASE"/>
    <property type="match status" value="1"/>
</dbReference>
<dbReference type="PIRSF" id="PIRSF500216">
    <property type="entry name" value="DltB"/>
    <property type="match status" value="1"/>
</dbReference>
<keyword evidence="4 9" id="KW-0808">Transferase</keyword>
<dbReference type="GO" id="GO:0016746">
    <property type="term" value="F:acyltransferase activity"/>
    <property type="evidence" value="ECO:0007669"/>
    <property type="project" value="UniProtKB-KW"/>
</dbReference>
<evidence type="ECO:0000313" key="13">
    <source>
        <dbReference type="Proteomes" id="UP000031386"/>
    </source>
</evidence>
<dbReference type="Proteomes" id="UP000031386">
    <property type="component" value="Chromosome"/>
</dbReference>
<accession>A0A0B4S1Z8</accession>
<comment type="pathway">
    <text evidence="9">Cell wall biogenesis; lipoteichoic acid biosynthesis.</text>
</comment>
<dbReference type="NCBIfam" id="TIGR04091">
    <property type="entry name" value="LTA_dltB"/>
    <property type="match status" value="1"/>
</dbReference>
<evidence type="ECO:0000256" key="9">
    <source>
        <dbReference type="PIRNR" id="PIRNR016636"/>
    </source>
</evidence>
<evidence type="ECO:0000256" key="7">
    <source>
        <dbReference type="ARBA" id="ARBA00023136"/>
    </source>
</evidence>
<dbReference type="InterPro" id="IPR004299">
    <property type="entry name" value="MBOAT_fam"/>
</dbReference>
<evidence type="ECO:0000313" key="12">
    <source>
        <dbReference type="EMBL" id="MBF1306744.1"/>
    </source>
</evidence>
<evidence type="ECO:0000256" key="8">
    <source>
        <dbReference type="ARBA" id="ARBA00023315"/>
    </source>
</evidence>
<feature type="transmembrane region" description="Helical" evidence="10">
    <location>
        <begin position="221"/>
        <end position="245"/>
    </location>
</feature>
<keyword evidence="5 10" id="KW-0812">Transmembrane</keyword>
<dbReference type="GO" id="GO:0005886">
    <property type="term" value="C:plasma membrane"/>
    <property type="evidence" value="ECO:0007669"/>
    <property type="project" value="UniProtKB-SubCell"/>
</dbReference>
<feature type="transmembrane region" description="Helical" evidence="10">
    <location>
        <begin position="354"/>
        <end position="374"/>
    </location>
</feature>
<evidence type="ECO:0000256" key="2">
    <source>
        <dbReference type="ARBA" id="ARBA00010323"/>
    </source>
</evidence>
<evidence type="ECO:0000256" key="1">
    <source>
        <dbReference type="ARBA" id="ARBA00004651"/>
    </source>
</evidence>
<evidence type="ECO:0000256" key="3">
    <source>
        <dbReference type="ARBA" id="ARBA00022475"/>
    </source>
</evidence>
<dbReference type="Proteomes" id="UP000758611">
    <property type="component" value="Unassembled WGS sequence"/>
</dbReference>
<keyword evidence="13" id="KW-1185">Reference proteome</keyword>
<dbReference type="PIRSF" id="PIRSF016636">
    <property type="entry name" value="AlgI_DltB"/>
    <property type="match status" value="1"/>
</dbReference>
<reference evidence="12" key="2">
    <citation type="submission" date="2020-04" db="EMBL/GenBank/DDBJ databases">
        <title>Deep metagenomics examines the oral microbiome during advanced dental caries in children, revealing novel taxa and co-occurrences with host molecules.</title>
        <authorList>
            <person name="Baker J.L."/>
            <person name="Morton J.T."/>
            <person name="Dinis M."/>
            <person name="Alvarez R."/>
            <person name="Tran N.C."/>
            <person name="Knight R."/>
            <person name="Edlund A."/>
        </authorList>
    </citation>
    <scope>NUCLEOTIDE SEQUENCE</scope>
    <source>
        <strain evidence="12">JCVI_23_bin.11</strain>
    </source>
</reference>
<dbReference type="EMBL" id="CP009761">
    <property type="protein sequence ID" value="AIZ36818.1"/>
    <property type="molecule type" value="Genomic_DNA"/>
</dbReference>
<protein>
    <recommendedName>
        <fullName evidence="9">Teichoic acid D-alanyltransferase</fullName>
        <ecNumber evidence="9">2.3.1.-</ecNumber>
    </recommendedName>
</protein>
<comment type="function">
    <text evidence="9">O-acyltransferase that catalyzes D-alanylation of both teichoic acid and lipoteichoic acid (LTA). D-alanylation of LTA plays an important role in modulating the properties of the cell wall in Gram-positive bacteria, influencing the net charge of the cell wall. Catalyzes D-alanylation from DltC carrier protein.</text>
</comment>
<keyword evidence="7 9" id="KW-0472">Membrane</keyword>
<gene>
    <name evidence="12" type="primary">dltB</name>
    <name evidence="12" type="ORF">HXM94_02985</name>
    <name evidence="11" type="ORF">NW74_05445</name>
</gene>
<evidence type="ECO:0000256" key="5">
    <source>
        <dbReference type="ARBA" id="ARBA00022692"/>
    </source>
</evidence>
<feature type="transmembrane region" description="Helical" evidence="10">
    <location>
        <begin position="32"/>
        <end position="47"/>
    </location>
</feature>
<feature type="transmembrane region" description="Helical" evidence="10">
    <location>
        <begin position="83"/>
        <end position="102"/>
    </location>
</feature>
<evidence type="ECO:0000256" key="6">
    <source>
        <dbReference type="ARBA" id="ARBA00022989"/>
    </source>
</evidence>
<reference evidence="11 13" key="1">
    <citation type="submission" date="2014-10" db="EMBL/GenBank/DDBJ databases">
        <title>Complete genome sequence of Parvimonas micra KCOM 1535 (= ChDC B708).</title>
        <authorList>
            <person name="Kook J.-K."/>
            <person name="Park S.-N."/>
            <person name="Lim Y.K."/>
            <person name="Roh H."/>
        </authorList>
    </citation>
    <scope>NUCLEOTIDE SEQUENCE [LARGE SCALE GENOMIC DNA]</scope>
    <source>
        <strain evidence="11">KCOM 1535</strain>
        <strain evidence="13">KCOM 1535 / ChDC B708</strain>
    </source>
</reference>
<dbReference type="InterPro" id="IPR024194">
    <property type="entry name" value="Ac/AlaTfrase_AlgI/DltB"/>
</dbReference>
<keyword evidence="8 9" id="KW-0012">Acyltransferase</keyword>
<dbReference type="Pfam" id="PF03062">
    <property type="entry name" value="MBOAT"/>
    <property type="match status" value="1"/>
</dbReference>
<dbReference type="RefSeq" id="WP_004833097.1">
    <property type="nucleotide sequence ID" value="NZ_BHYQ01000003.1"/>
</dbReference>
<dbReference type="UniPathway" id="UPA00556"/>
<dbReference type="GO" id="GO:0070395">
    <property type="term" value="P:lipoteichoic acid biosynthetic process"/>
    <property type="evidence" value="ECO:0007669"/>
    <property type="project" value="UniProtKB-UniRule"/>
</dbReference>
<dbReference type="InterPro" id="IPR051085">
    <property type="entry name" value="MB_O-acyltransferase"/>
</dbReference>
<dbReference type="EMBL" id="JABZRE010000006">
    <property type="protein sequence ID" value="MBF1306744.1"/>
    <property type="molecule type" value="Genomic_DNA"/>
</dbReference>
<keyword evidence="3 9" id="KW-1003">Cell membrane</keyword>
<organism evidence="11 13">
    <name type="scientific">Parvimonas micra</name>
    <dbReference type="NCBI Taxonomy" id="33033"/>
    <lineage>
        <taxon>Bacteria</taxon>
        <taxon>Bacillati</taxon>
        <taxon>Bacillota</taxon>
        <taxon>Tissierellia</taxon>
        <taxon>Tissierellales</taxon>
        <taxon>Peptoniphilaceae</taxon>
        <taxon>Parvimonas</taxon>
    </lineage>
</organism>
<dbReference type="GeneID" id="93385389"/>
<dbReference type="STRING" id="33033.NW74_05445"/>
<dbReference type="OrthoDB" id="9805788at2"/>
<dbReference type="KEGG" id="pmic:NW74_05445"/>
<dbReference type="PANTHER" id="PTHR13285:SF23">
    <property type="entry name" value="TEICHOIC ACID D-ALANYLTRANSFERASE"/>
    <property type="match status" value="1"/>
</dbReference>
<feature type="transmembrane region" description="Helical" evidence="10">
    <location>
        <begin position="6"/>
        <end position="25"/>
    </location>
</feature>
<sequence>MEFFSGLNFWLVFILISIPAIFLGIREKKSKYYILGVSLVFCFFVYSKNINSLISLIIFVIYEFLLIKMYLKLKTGKNFEKVSIFIILSLLPLVLVRVLPFTKMHYKLGFLGISYITFKVMQILIEIKDNLIKEVKFVDYLSFMIFFPTLASGPIDRSRRFFKDLETTISKNEYLDKLGKGIEYILQGLVYKMILSQLIFDKMNIVAERHYTIPNLLMYMYLYGFYLFFDFAGYSLMAVGVSKVFGIETPMNFNKPFLAKDMKDFWNRWHISLSHWFRDFIFSRLVFAMFKRKTFKSSLTTAMVAYVINMSVMGIWHGLNLSYFLYGLYHGIILALTELFQKTKFYKANKNKKWFEYSSIFVTFNLVMFGFFIFSEKFVHILRILGGRLW</sequence>
<dbReference type="EC" id="2.3.1.-" evidence="9"/>
<evidence type="ECO:0000256" key="4">
    <source>
        <dbReference type="ARBA" id="ARBA00022679"/>
    </source>
</evidence>
<dbReference type="InterPro" id="IPR024024">
    <property type="entry name" value="DltB"/>
</dbReference>
<feature type="transmembrane region" description="Helical" evidence="10">
    <location>
        <begin position="323"/>
        <end position="342"/>
    </location>
</feature>
<keyword evidence="6 10" id="KW-1133">Transmembrane helix</keyword>
<proteinExistence type="inferred from homology"/>
<name>A0A0B4S1Z8_9FIRM</name>
<evidence type="ECO:0000313" key="11">
    <source>
        <dbReference type="EMBL" id="AIZ36818.1"/>
    </source>
</evidence>
<feature type="transmembrane region" description="Helical" evidence="10">
    <location>
        <begin position="137"/>
        <end position="155"/>
    </location>
</feature>
<comment type="subcellular location">
    <subcellularLocation>
        <location evidence="1">Cell membrane</location>
        <topology evidence="1">Multi-pass membrane protein</topology>
    </subcellularLocation>
</comment>